<dbReference type="OrthoDB" id="3067660at2759"/>
<evidence type="ECO:0000313" key="1">
    <source>
        <dbReference type="EMBL" id="PVU90774.1"/>
    </source>
</evidence>
<comment type="caution">
    <text evidence="1">The sequence shown here is derived from an EMBL/GenBank/DDBJ whole genome shotgun (WGS) entry which is preliminary data.</text>
</comment>
<dbReference type="EMBL" id="MBFR01000239">
    <property type="protein sequence ID" value="PVU90774.1"/>
    <property type="molecule type" value="Genomic_DNA"/>
</dbReference>
<dbReference type="AlphaFoldDB" id="A0A2T9YER5"/>
<organism evidence="1 2">
    <name type="scientific">Smittium simulii</name>
    <dbReference type="NCBI Taxonomy" id="133385"/>
    <lineage>
        <taxon>Eukaryota</taxon>
        <taxon>Fungi</taxon>
        <taxon>Fungi incertae sedis</taxon>
        <taxon>Zoopagomycota</taxon>
        <taxon>Kickxellomycotina</taxon>
        <taxon>Harpellomycetes</taxon>
        <taxon>Harpellales</taxon>
        <taxon>Legeriomycetaceae</taxon>
        <taxon>Smittium</taxon>
    </lineage>
</organism>
<evidence type="ECO:0000313" key="2">
    <source>
        <dbReference type="Proteomes" id="UP000245383"/>
    </source>
</evidence>
<evidence type="ECO:0008006" key="3">
    <source>
        <dbReference type="Google" id="ProtNLM"/>
    </source>
</evidence>
<accession>A0A2T9YER5</accession>
<proteinExistence type="predicted"/>
<reference evidence="1 2" key="1">
    <citation type="journal article" date="2018" name="MBio">
        <title>Comparative Genomics Reveals the Core Gene Toolbox for the Fungus-Insect Symbiosis.</title>
        <authorList>
            <person name="Wang Y."/>
            <person name="Stata M."/>
            <person name="Wang W."/>
            <person name="Stajich J.E."/>
            <person name="White M.M."/>
            <person name="Moncalvo J.M."/>
        </authorList>
    </citation>
    <scope>NUCLEOTIDE SEQUENCE [LARGE SCALE GENOMIC DNA]</scope>
    <source>
        <strain evidence="1 2">SWE-8-4</strain>
    </source>
</reference>
<protein>
    <recommendedName>
        <fullName evidence="3">Reverse transcriptase domain-containing protein</fullName>
    </recommendedName>
</protein>
<name>A0A2T9YER5_9FUNG</name>
<dbReference type="Proteomes" id="UP000245383">
    <property type="component" value="Unassembled WGS sequence"/>
</dbReference>
<keyword evidence="2" id="KW-1185">Reference proteome</keyword>
<gene>
    <name evidence="1" type="ORF">BB561_004726</name>
</gene>
<sequence length="263" mass="29914">MIGFMIGPKIITMFWKIMIGIEVNSYSSDIAQLDSSIDELCTETEMYVIDIISNFKQDPLVESKKTQYTDVNLIVEQNQKLLIWAKKFEGLAEDSIGNKNIKIALKATPNNKAAGIDGYPSEVWKLSKNEQAQKPNLAILIFKIIKQIYETGEIPERVRVSGMKSKIPGLLFADDAVVLAESSEEMQLALDNITARSDLHEMEINNMECGIMKINTDESSTFKIQKKTIPTVNKYIYLKQTFEDSWKWDGNIINNRNKMNKAM</sequence>